<dbReference type="RefSeq" id="WP_167171019.1">
    <property type="nucleotide sequence ID" value="NZ_BAAAOO010000001.1"/>
</dbReference>
<sequence>MPKERQYDNGQSVEVGWAKDGQLVTVRIDETETVQTVPAMAMWQATSADQVDALIEALRRAKRQAFGVSEPQPVVNVAHVNVDARHVEESIRRAVGVVTCGDGVTS</sequence>
<protein>
    <submittedName>
        <fullName evidence="1">Uncharacterized protein</fullName>
    </submittedName>
</protein>
<reference evidence="1 2" key="1">
    <citation type="submission" date="2020-02" db="EMBL/GenBank/DDBJ databases">
        <title>Sequencing the genomes of 1000 actinobacteria strains.</title>
        <authorList>
            <person name="Klenk H.-P."/>
        </authorList>
    </citation>
    <scope>NUCLEOTIDE SEQUENCE [LARGE SCALE GENOMIC DNA]</scope>
    <source>
        <strain evidence="1 2">DSM 19609</strain>
    </source>
</reference>
<comment type="caution">
    <text evidence="1">The sequence shown here is derived from an EMBL/GenBank/DDBJ whole genome shotgun (WGS) entry which is preliminary data.</text>
</comment>
<accession>A0ABX0SKL8</accession>
<keyword evidence="2" id="KW-1185">Reference proteome</keyword>
<dbReference type="EMBL" id="JAAMOZ010000003">
    <property type="protein sequence ID" value="NIH58484.1"/>
    <property type="molecule type" value="Genomic_DNA"/>
</dbReference>
<evidence type="ECO:0000313" key="2">
    <source>
        <dbReference type="Proteomes" id="UP000749311"/>
    </source>
</evidence>
<organism evidence="1 2">
    <name type="scientific">Brooklawnia cerclae</name>
    <dbReference type="NCBI Taxonomy" id="349934"/>
    <lineage>
        <taxon>Bacteria</taxon>
        <taxon>Bacillati</taxon>
        <taxon>Actinomycetota</taxon>
        <taxon>Actinomycetes</taxon>
        <taxon>Propionibacteriales</taxon>
        <taxon>Propionibacteriaceae</taxon>
        <taxon>Brooklawnia</taxon>
    </lineage>
</organism>
<dbReference type="Proteomes" id="UP000749311">
    <property type="component" value="Unassembled WGS sequence"/>
</dbReference>
<gene>
    <name evidence="1" type="ORF">FB473_003179</name>
</gene>
<evidence type="ECO:0000313" key="1">
    <source>
        <dbReference type="EMBL" id="NIH58484.1"/>
    </source>
</evidence>
<proteinExistence type="predicted"/>
<name>A0ABX0SKL8_9ACTN</name>